<sequence length="195" mass="21919">MEQVMIQTADSVLDTKRRMEYGVHQIIAEVDKQMKAGATEITQGINERFEAFELSILDEDYGALHNLTSKIQDEIGRVWRQIGIMHQQMSASTDTLNKLQNQTDSYVNGSLNVMDSMRGKVTQITGRMQEVDENLNFLLGKLSLLSQEFNRIKSGLGSTLDEIRSSFQKVQDKIKDKGPGPHNISSNEIVDVTPS</sequence>
<dbReference type="PANTHER" id="PTHR39960">
    <property type="entry name" value="LD34147P"/>
    <property type="match status" value="1"/>
</dbReference>
<name>U4TYF6_DENPD</name>
<feature type="compositionally biased region" description="Polar residues" evidence="1">
    <location>
        <begin position="183"/>
        <end position="195"/>
    </location>
</feature>
<dbReference type="AlphaFoldDB" id="U4TYF6"/>
<evidence type="ECO:0000313" key="3">
    <source>
        <dbReference type="Proteomes" id="UP000030742"/>
    </source>
</evidence>
<gene>
    <name evidence="2" type="ORF">D910_03262</name>
</gene>
<dbReference type="PANTHER" id="PTHR39960:SF1">
    <property type="entry name" value="LD34147P"/>
    <property type="match status" value="1"/>
</dbReference>
<proteinExistence type="predicted"/>
<dbReference type="Proteomes" id="UP000030742">
    <property type="component" value="Unassembled WGS sequence"/>
</dbReference>
<dbReference type="OrthoDB" id="8190635at2759"/>
<accession>U4TYF6</accession>
<evidence type="ECO:0000313" key="2">
    <source>
        <dbReference type="EMBL" id="ERL85847.1"/>
    </source>
</evidence>
<feature type="region of interest" description="Disordered" evidence="1">
    <location>
        <begin position="173"/>
        <end position="195"/>
    </location>
</feature>
<dbReference type="Gene3D" id="1.20.120.20">
    <property type="entry name" value="Apolipoprotein"/>
    <property type="match status" value="1"/>
</dbReference>
<dbReference type="GO" id="GO:0005886">
    <property type="term" value="C:plasma membrane"/>
    <property type="evidence" value="ECO:0007669"/>
    <property type="project" value="TreeGrafter"/>
</dbReference>
<organism evidence="2 3">
    <name type="scientific">Dendroctonus ponderosae</name>
    <name type="common">Mountain pine beetle</name>
    <dbReference type="NCBI Taxonomy" id="77166"/>
    <lineage>
        <taxon>Eukaryota</taxon>
        <taxon>Metazoa</taxon>
        <taxon>Ecdysozoa</taxon>
        <taxon>Arthropoda</taxon>
        <taxon>Hexapoda</taxon>
        <taxon>Insecta</taxon>
        <taxon>Pterygota</taxon>
        <taxon>Neoptera</taxon>
        <taxon>Endopterygota</taxon>
        <taxon>Coleoptera</taxon>
        <taxon>Polyphaga</taxon>
        <taxon>Cucujiformia</taxon>
        <taxon>Curculionidae</taxon>
        <taxon>Scolytinae</taxon>
        <taxon>Dendroctonus</taxon>
    </lineage>
</organism>
<reference evidence="2 3" key="1">
    <citation type="journal article" date="2013" name="Genome Biol.">
        <title>Draft genome of the mountain pine beetle, Dendroctonus ponderosae Hopkins, a major forest pest.</title>
        <authorList>
            <person name="Keeling C.I."/>
            <person name="Yuen M.M."/>
            <person name="Liao N.Y."/>
            <person name="Docking T.R."/>
            <person name="Chan S.K."/>
            <person name="Taylor G.A."/>
            <person name="Palmquist D.L."/>
            <person name="Jackman S.D."/>
            <person name="Nguyen A."/>
            <person name="Li M."/>
            <person name="Henderson H."/>
            <person name="Janes J.K."/>
            <person name="Zhao Y."/>
            <person name="Pandoh P."/>
            <person name="Moore R."/>
            <person name="Sperling F.A."/>
            <person name="Huber D.P."/>
            <person name="Birol I."/>
            <person name="Jones S.J."/>
            <person name="Bohlmann J."/>
        </authorList>
    </citation>
    <scope>NUCLEOTIDE SEQUENCE</scope>
</reference>
<dbReference type="EMBL" id="KB631759">
    <property type="protein sequence ID" value="ERL85847.1"/>
    <property type="molecule type" value="Genomic_DNA"/>
</dbReference>
<protein>
    <submittedName>
        <fullName evidence="2">Uncharacterized protein</fullName>
    </submittedName>
</protein>
<dbReference type="STRING" id="77166.U4TYF6"/>
<evidence type="ECO:0000256" key="1">
    <source>
        <dbReference type="SAM" id="MobiDB-lite"/>
    </source>
</evidence>